<comment type="similarity">
    <text evidence="1">Belongs to the UPF0111 family.</text>
</comment>
<gene>
    <name evidence="2" type="ORF">RU97_GL000203</name>
</gene>
<comment type="caution">
    <text evidence="2">The sequence shown here is derived from an EMBL/GenBank/DDBJ whole genome shotgun (WGS) entry which is preliminary data.</text>
</comment>
<sequence length="210" mass="23877">MENMARKKQFDYFGSLDHLANNGYEAAVILHDLLHDYSPARLTTEAERIHALEREGDQLVQAIVNELYDAFITPIDREDIVQIMDKLDDILDGLNATTYLLENLVITSIREGIEHFAQLIVEATAGVKTATKEFSKFKSSKTLKKMIEEVNSIEAQADKLYSQLTKDLFTNEKDPVEIIKWKDILDQLEDIIDDSEDAVDSIDSLVIKNT</sequence>
<protein>
    <submittedName>
        <fullName evidence="2">TIGR00153 family protein</fullName>
    </submittedName>
</protein>
<evidence type="ECO:0000313" key="3">
    <source>
        <dbReference type="Proteomes" id="UP000181884"/>
    </source>
</evidence>
<evidence type="ECO:0000313" key="2">
    <source>
        <dbReference type="EMBL" id="OJG19970.1"/>
    </source>
</evidence>
<dbReference type="InterPro" id="IPR052912">
    <property type="entry name" value="UPF0111_domain"/>
</dbReference>
<dbReference type="Proteomes" id="UP000181884">
    <property type="component" value="Unassembled WGS sequence"/>
</dbReference>
<evidence type="ECO:0000256" key="1">
    <source>
        <dbReference type="ARBA" id="ARBA00008591"/>
    </source>
</evidence>
<dbReference type="InterPro" id="IPR038078">
    <property type="entry name" value="PhoU-like_sf"/>
</dbReference>
<reference evidence="2 3" key="1">
    <citation type="submission" date="2014-12" db="EMBL/GenBank/DDBJ databases">
        <title>Draft genome sequences of 29 type strains of Enterococci.</title>
        <authorList>
            <person name="Zhong Z."/>
            <person name="Sun Z."/>
            <person name="Liu W."/>
            <person name="Zhang W."/>
            <person name="Zhang H."/>
        </authorList>
    </citation>
    <scope>NUCLEOTIDE SEQUENCE [LARGE SCALE GENOMIC DNA]</scope>
    <source>
        <strain evidence="2 3">DSM 17029</strain>
    </source>
</reference>
<accession>A0A1L8RJM1</accession>
<dbReference type="PANTHER" id="PTHR37298:SF1">
    <property type="entry name" value="UPF0111 PROTEIN YKAA"/>
    <property type="match status" value="1"/>
</dbReference>
<dbReference type="STRING" id="214095.RU97_GL000203"/>
<dbReference type="PANTHER" id="PTHR37298">
    <property type="entry name" value="UPF0111 PROTEIN YKAA"/>
    <property type="match status" value="1"/>
</dbReference>
<dbReference type="InterPro" id="IPR018445">
    <property type="entry name" value="Put_Phosphate_transp_reg"/>
</dbReference>
<dbReference type="AlphaFoldDB" id="A0A1L8RJM1"/>
<dbReference type="Pfam" id="PF01865">
    <property type="entry name" value="PhoU_div"/>
    <property type="match status" value="1"/>
</dbReference>
<organism evidence="2 3">
    <name type="scientific">Enterococcus canis</name>
    <dbReference type="NCBI Taxonomy" id="214095"/>
    <lineage>
        <taxon>Bacteria</taxon>
        <taxon>Bacillati</taxon>
        <taxon>Bacillota</taxon>
        <taxon>Bacilli</taxon>
        <taxon>Lactobacillales</taxon>
        <taxon>Enterococcaceae</taxon>
        <taxon>Enterococcus</taxon>
    </lineage>
</organism>
<keyword evidence="3" id="KW-1185">Reference proteome</keyword>
<dbReference type="EMBL" id="JXKH01000001">
    <property type="protein sequence ID" value="OJG19970.1"/>
    <property type="molecule type" value="Genomic_DNA"/>
</dbReference>
<name>A0A1L8RJM1_9ENTE</name>
<dbReference type="Gene3D" id="1.20.58.220">
    <property type="entry name" value="Phosphate transport system protein phou homolog 2, domain 2"/>
    <property type="match status" value="1"/>
</dbReference>
<proteinExistence type="inferred from homology"/>